<gene>
    <name evidence="6" type="ORF">Gferi_04695</name>
</gene>
<proteinExistence type="inferred from homology"/>
<keyword evidence="7" id="KW-1185">Reference proteome</keyword>
<sequence>MERKYIQFACSLDCFDGCAFTAEVLDGEVVRIEGNQEHPLTKGYVCKKGAQHLERMYHPERILRPLKKVGTKWQEISWDDALEEISDKLKDIRSKDNTLSVLHYYDSGYGGISKMVDKMFFNYYGSITVPRGSLCWGAGIAAQQYDFGESRGHHPRDHLHAKTILLWGRNPHNTNIHLMEYLTQAKKQGTKIVLIDPIQTKSAQVATEHIGVKPGTDGALALGMAHCLIEQDMVDHEFIHNHVIGYENFKDYVKTFTPGRVADITGVDADTIYRLAAYYGKDKPSCIILGYGLQRYSNGGNTVRCIDALGAITGNIGISGGGVNYANRLLADYIGGEVPKSAATGKKHRSFSRAFFGQYLEEENEFPIKAVFVTKANPLVQGPNLERMIRAFKKIEYKVVFDMFMTDTGKQADLFIPCTHVMEEDDIFLSSMFTPYLNYSQKAVEPRAGIIGEYEFFRALAKKMDLEQYPDIEKDEFLRRAVKPLEDAFQITFEDLKKTFFTIPYREIAWSERNFSTPSGKYELYSRQAEQDGLSPLPQYIPAMEGAIEYPLRLITPHPKDSLHSQHFAFKNKMPNVYINEATANKYGLKQGDFAKITTKQGSLLVKVEIDNNVGIDLLMIYEGWWHQSGSVNLLTEALISDMGEQAAYYDCFCNIKPEAL</sequence>
<protein>
    <recommendedName>
        <fullName evidence="5">4Fe-4S Mo/W bis-MGD-type domain-containing protein</fullName>
    </recommendedName>
</protein>
<dbReference type="Proteomes" id="UP000095743">
    <property type="component" value="Chromosome"/>
</dbReference>
<dbReference type="InterPro" id="IPR006963">
    <property type="entry name" value="Mopterin_OxRdtase_4Fe-4S_dom"/>
</dbReference>
<evidence type="ECO:0000256" key="4">
    <source>
        <dbReference type="ARBA" id="ARBA00023014"/>
    </source>
</evidence>
<dbReference type="Gene3D" id="3.40.228.10">
    <property type="entry name" value="Dimethylsulfoxide Reductase, domain 2"/>
    <property type="match status" value="1"/>
</dbReference>
<evidence type="ECO:0000256" key="3">
    <source>
        <dbReference type="ARBA" id="ARBA00023004"/>
    </source>
</evidence>
<name>A0A1D8GDC7_9FIRM</name>
<evidence type="ECO:0000259" key="5">
    <source>
        <dbReference type="PROSITE" id="PS51669"/>
    </source>
</evidence>
<comment type="similarity">
    <text evidence="1">Belongs to the prokaryotic molybdopterin-containing oxidoreductase family.</text>
</comment>
<dbReference type="SUPFAM" id="SSF50692">
    <property type="entry name" value="ADC-like"/>
    <property type="match status" value="1"/>
</dbReference>
<evidence type="ECO:0000256" key="2">
    <source>
        <dbReference type="ARBA" id="ARBA00022723"/>
    </source>
</evidence>
<dbReference type="Gene3D" id="3.30.2070.10">
    <property type="entry name" value="Formate dehydrogenase/DMSO reductase"/>
    <property type="match status" value="1"/>
</dbReference>
<dbReference type="InterPro" id="IPR006657">
    <property type="entry name" value="MoPterin_dinucl-bd_dom"/>
</dbReference>
<dbReference type="Pfam" id="PF04879">
    <property type="entry name" value="Molybdop_Fe4S4"/>
    <property type="match status" value="1"/>
</dbReference>
<dbReference type="GO" id="GO:0046872">
    <property type="term" value="F:metal ion binding"/>
    <property type="evidence" value="ECO:0007669"/>
    <property type="project" value="UniProtKB-KW"/>
</dbReference>
<feature type="domain" description="4Fe-4S Mo/W bis-MGD-type" evidence="5">
    <location>
        <begin position="3"/>
        <end position="60"/>
    </location>
</feature>
<dbReference type="PROSITE" id="PS51669">
    <property type="entry name" value="4FE4S_MOW_BIS_MGD"/>
    <property type="match status" value="1"/>
</dbReference>
<dbReference type="GO" id="GO:0051536">
    <property type="term" value="F:iron-sulfur cluster binding"/>
    <property type="evidence" value="ECO:0007669"/>
    <property type="project" value="UniProtKB-KW"/>
</dbReference>
<dbReference type="InterPro" id="IPR050612">
    <property type="entry name" value="Prok_Mopterin_Oxidored"/>
</dbReference>
<keyword evidence="3" id="KW-0408">Iron</keyword>
<evidence type="ECO:0000256" key="1">
    <source>
        <dbReference type="ARBA" id="ARBA00010312"/>
    </source>
</evidence>
<organism evidence="6 7">
    <name type="scientific">Geosporobacter ferrireducens</name>
    <dbReference type="NCBI Taxonomy" id="1424294"/>
    <lineage>
        <taxon>Bacteria</taxon>
        <taxon>Bacillati</taxon>
        <taxon>Bacillota</taxon>
        <taxon>Clostridia</taxon>
        <taxon>Peptostreptococcales</taxon>
        <taxon>Thermotaleaceae</taxon>
        <taxon>Geosporobacter</taxon>
    </lineage>
</organism>
<dbReference type="EMBL" id="CP017269">
    <property type="protein sequence ID" value="AOT68913.1"/>
    <property type="molecule type" value="Genomic_DNA"/>
</dbReference>
<dbReference type="Gene3D" id="3.40.50.740">
    <property type="match status" value="1"/>
</dbReference>
<dbReference type="InterPro" id="IPR006656">
    <property type="entry name" value="Mopterin_OxRdtase"/>
</dbReference>
<dbReference type="KEGG" id="gfe:Gferi_04695"/>
<dbReference type="CDD" id="cd02775">
    <property type="entry name" value="MopB_CT"/>
    <property type="match status" value="1"/>
</dbReference>
<dbReference type="InterPro" id="IPR009010">
    <property type="entry name" value="Asp_de-COase-like_dom_sf"/>
</dbReference>
<dbReference type="Pfam" id="PF01568">
    <property type="entry name" value="Molydop_binding"/>
    <property type="match status" value="1"/>
</dbReference>
<dbReference type="CDD" id="cd02766">
    <property type="entry name" value="MopB_3"/>
    <property type="match status" value="1"/>
</dbReference>
<accession>A0A1D8GDC7</accession>
<dbReference type="RefSeq" id="WP_069974479.1">
    <property type="nucleotide sequence ID" value="NZ_CP017269.1"/>
</dbReference>
<dbReference type="Gene3D" id="2.40.40.20">
    <property type="match status" value="1"/>
</dbReference>
<dbReference type="GO" id="GO:0016491">
    <property type="term" value="F:oxidoreductase activity"/>
    <property type="evidence" value="ECO:0007669"/>
    <property type="project" value="InterPro"/>
</dbReference>
<dbReference type="Pfam" id="PF00384">
    <property type="entry name" value="Molybdopterin"/>
    <property type="match status" value="1"/>
</dbReference>
<dbReference type="SUPFAM" id="SSF53706">
    <property type="entry name" value="Formate dehydrogenase/DMSO reductase, domains 1-3"/>
    <property type="match status" value="1"/>
</dbReference>
<dbReference type="OrthoDB" id="9803192at2"/>
<keyword evidence="2" id="KW-0479">Metal-binding</keyword>
<keyword evidence="4" id="KW-0411">Iron-sulfur</keyword>
<dbReference type="STRING" id="1424294.Gferi_04695"/>
<dbReference type="PANTHER" id="PTHR43742">
    <property type="entry name" value="TRIMETHYLAMINE-N-OXIDE REDUCTASE"/>
    <property type="match status" value="1"/>
</dbReference>
<dbReference type="GO" id="GO:0043546">
    <property type="term" value="F:molybdopterin cofactor binding"/>
    <property type="evidence" value="ECO:0007669"/>
    <property type="project" value="InterPro"/>
</dbReference>
<dbReference type="SMART" id="SM00926">
    <property type="entry name" value="Molybdop_Fe4S4"/>
    <property type="match status" value="1"/>
</dbReference>
<evidence type="ECO:0000313" key="6">
    <source>
        <dbReference type="EMBL" id="AOT68913.1"/>
    </source>
</evidence>
<dbReference type="Gene3D" id="2.20.25.90">
    <property type="entry name" value="ADC-like domains"/>
    <property type="match status" value="1"/>
</dbReference>
<dbReference type="AlphaFoldDB" id="A0A1D8GDC7"/>
<evidence type="ECO:0000313" key="7">
    <source>
        <dbReference type="Proteomes" id="UP000095743"/>
    </source>
</evidence>
<dbReference type="PANTHER" id="PTHR43742:SF6">
    <property type="entry name" value="OXIDOREDUCTASE YYAE-RELATED"/>
    <property type="match status" value="1"/>
</dbReference>
<reference evidence="6 7" key="1">
    <citation type="submission" date="2016-09" db="EMBL/GenBank/DDBJ databases">
        <title>Genomic analysis reveals versatility of anaerobic energy metabolism of Geosporobacter ferrireducens IRF9 of phylum Firmicutes.</title>
        <authorList>
            <person name="Kim S.-J."/>
        </authorList>
    </citation>
    <scope>NUCLEOTIDE SEQUENCE [LARGE SCALE GENOMIC DNA]</scope>
    <source>
        <strain evidence="6 7">IRF9</strain>
    </source>
</reference>